<feature type="chain" id="PRO_5031158763" description="VOC domain-containing protein" evidence="2">
    <location>
        <begin position="20"/>
        <end position="348"/>
    </location>
</feature>
<feature type="domain" description="VOC" evidence="3">
    <location>
        <begin position="214"/>
        <end position="343"/>
    </location>
</feature>
<dbReference type="InterPro" id="IPR050383">
    <property type="entry name" value="GlyoxalaseI/FosfomycinResist"/>
</dbReference>
<dbReference type="SUPFAM" id="SSF54593">
    <property type="entry name" value="Glyoxalase/Bleomycin resistance protein/Dihydroxybiphenyl dioxygenase"/>
    <property type="match status" value="2"/>
</dbReference>
<name>A0A7S2SJT0_9STRA</name>
<dbReference type="AlphaFoldDB" id="A0A7S2SJT0"/>
<dbReference type="InterPro" id="IPR004360">
    <property type="entry name" value="Glyas_Fos-R_dOase_dom"/>
</dbReference>
<sequence>MNSKMMLAALMYLNSLGDAFMQRTIAFTRQQQRHETMLSATATSMPIDILGIDHVVLKVDELEKMTEWYSKVLGMSIAKHNVGAQMVHLDAGDALIDLVDRAGPLGDGGGNENADPRQRRVDHICLAMRSFDEDAIRAHLLEHSVEITTELGVRYGKGGAGESIFFLDPEGNRIEIKQSKHLSTELDTVLNKEQQRQEKMVEKEAASFPIDILGIDHVVLKVSELKKMTEWYNKVLGTTVAKHNEKMQMMHLDAGSGLIDLVDRAGPLGGGSGVSLSVDPRQRKVDHICLALSNFDESAIRAHLLAHDVEITTELGVRYGKGGDGESIFFLDPEGNRIEIKESKYLAH</sequence>
<dbReference type="InterPro" id="IPR037523">
    <property type="entry name" value="VOC_core"/>
</dbReference>
<evidence type="ECO:0000313" key="4">
    <source>
        <dbReference type="EMBL" id="CAD9702034.1"/>
    </source>
</evidence>
<evidence type="ECO:0000259" key="3">
    <source>
        <dbReference type="PROSITE" id="PS51819"/>
    </source>
</evidence>
<proteinExistence type="inferred from homology"/>
<dbReference type="PROSITE" id="PS51819">
    <property type="entry name" value="VOC"/>
    <property type="match status" value="2"/>
</dbReference>
<comment type="similarity">
    <text evidence="1">Belongs to the glyoxalase I family.</text>
</comment>
<gene>
    <name evidence="4" type="ORF">EANT1437_LOCUS15672</name>
</gene>
<dbReference type="EMBL" id="HBHI01030470">
    <property type="protein sequence ID" value="CAD9702034.1"/>
    <property type="molecule type" value="Transcribed_RNA"/>
</dbReference>
<evidence type="ECO:0000256" key="2">
    <source>
        <dbReference type="SAM" id="SignalP"/>
    </source>
</evidence>
<dbReference type="InterPro" id="IPR029068">
    <property type="entry name" value="Glyas_Bleomycin-R_OHBP_Dase"/>
</dbReference>
<keyword evidence="2" id="KW-0732">Signal</keyword>
<feature type="domain" description="VOC" evidence="3">
    <location>
        <begin position="51"/>
        <end position="179"/>
    </location>
</feature>
<protein>
    <recommendedName>
        <fullName evidence="3">VOC domain-containing protein</fullName>
    </recommendedName>
</protein>
<dbReference type="Gene3D" id="3.10.180.10">
    <property type="entry name" value="2,3-Dihydroxybiphenyl 1,2-Dioxygenase, domain 1"/>
    <property type="match status" value="2"/>
</dbReference>
<evidence type="ECO:0000256" key="1">
    <source>
        <dbReference type="ARBA" id="ARBA00010363"/>
    </source>
</evidence>
<reference evidence="4" key="1">
    <citation type="submission" date="2021-01" db="EMBL/GenBank/DDBJ databases">
        <authorList>
            <person name="Corre E."/>
            <person name="Pelletier E."/>
            <person name="Niang G."/>
            <person name="Scheremetjew M."/>
            <person name="Finn R."/>
            <person name="Kale V."/>
            <person name="Holt S."/>
            <person name="Cochrane G."/>
            <person name="Meng A."/>
            <person name="Brown T."/>
            <person name="Cohen L."/>
        </authorList>
    </citation>
    <scope>NUCLEOTIDE SEQUENCE</scope>
    <source>
        <strain evidence="4">CCMP1452</strain>
    </source>
</reference>
<dbReference type="Pfam" id="PF00903">
    <property type="entry name" value="Glyoxalase"/>
    <property type="match status" value="2"/>
</dbReference>
<organism evidence="4">
    <name type="scientific">Eucampia antarctica</name>
    <dbReference type="NCBI Taxonomy" id="49252"/>
    <lineage>
        <taxon>Eukaryota</taxon>
        <taxon>Sar</taxon>
        <taxon>Stramenopiles</taxon>
        <taxon>Ochrophyta</taxon>
        <taxon>Bacillariophyta</taxon>
        <taxon>Mediophyceae</taxon>
        <taxon>Biddulphiophycidae</taxon>
        <taxon>Hemiaulales</taxon>
        <taxon>Hemiaulaceae</taxon>
        <taxon>Eucampia</taxon>
    </lineage>
</organism>
<dbReference type="PANTHER" id="PTHR21366:SF14">
    <property type="entry name" value="GLYOXALASE DOMAIN-CONTAINING PROTEIN 5"/>
    <property type="match status" value="1"/>
</dbReference>
<feature type="signal peptide" evidence="2">
    <location>
        <begin position="1"/>
        <end position="19"/>
    </location>
</feature>
<dbReference type="PANTHER" id="PTHR21366">
    <property type="entry name" value="GLYOXALASE FAMILY PROTEIN"/>
    <property type="match status" value="1"/>
</dbReference>
<accession>A0A7S2SJT0</accession>